<evidence type="ECO:0000313" key="2">
    <source>
        <dbReference type="EMBL" id="AOH83870.1"/>
    </source>
</evidence>
<dbReference type="OrthoDB" id="7584306at2"/>
<dbReference type="Proteomes" id="UP000094256">
    <property type="component" value="Chromosome"/>
</dbReference>
<gene>
    <name evidence="2" type="ORF">AWL63_07725</name>
</gene>
<keyword evidence="1" id="KW-1133">Transmembrane helix</keyword>
<organism evidence="2 3">
    <name type="scientific">Sphingomonas panacis</name>
    <dbReference type="NCBI Taxonomy" id="1560345"/>
    <lineage>
        <taxon>Bacteria</taxon>
        <taxon>Pseudomonadati</taxon>
        <taxon>Pseudomonadota</taxon>
        <taxon>Alphaproteobacteria</taxon>
        <taxon>Sphingomonadales</taxon>
        <taxon>Sphingomonadaceae</taxon>
        <taxon>Sphingomonas</taxon>
    </lineage>
</organism>
<dbReference type="KEGG" id="span:AWL63_07725"/>
<dbReference type="RefSeq" id="WP_069204438.1">
    <property type="nucleotide sequence ID" value="NZ_CP014168.1"/>
</dbReference>
<sequence>MRNRRIALFVAVALVMVAAARHPSADLRVLLHDPSDLAPHRVQAAIDLGVMAVSVLITWTSHRFA</sequence>
<feature type="transmembrane region" description="Helical" evidence="1">
    <location>
        <begin position="44"/>
        <end position="61"/>
    </location>
</feature>
<evidence type="ECO:0000256" key="1">
    <source>
        <dbReference type="SAM" id="Phobius"/>
    </source>
</evidence>
<dbReference type="AlphaFoldDB" id="A0A1B3Z8W5"/>
<keyword evidence="3" id="KW-1185">Reference proteome</keyword>
<proteinExistence type="predicted"/>
<evidence type="ECO:0000313" key="3">
    <source>
        <dbReference type="Proteomes" id="UP000094256"/>
    </source>
</evidence>
<reference evidence="2 3" key="1">
    <citation type="submission" date="2016-01" db="EMBL/GenBank/DDBJ databases">
        <title>Complete genome and mega plasmid sequence of Sphingomonas panacis DCY99 elicits systemic resistance in rice to Xanthomonas oryzae.</title>
        <authorList>
            <person name="Kim Y.J."/>
            <person name="Yang D.C."/>
            <person name="Sing P."/>
        </authorList>
    </citation>
    <scope>NUCLEOTIDE SEQUENCE [LARGE SCALE GENOMIC DNA]</scope>
    <source>
        <strain evidence="2 3">DCY99</strain>
    </source>
</reference>
<protein>
    <submittedName>
        <fullName evidence="2">Uncharacterized protein</fullName>
    </submittedName>
</protein>
<keyword evidence="1" id="KW-0812">Transmembrane</keyword>
<keyword evidence="1" id="KW-0472">Membrane</keyword>
<dbReference type="STRING" id="1560345.AWL63_07725"/>
<dbReference type="EMBL" id="CP014168">
    <property type="protein sequence ID" value="AOH83870.1"/>
    <property type="molecule type" value="Genomic_DNA"/>
</dbReference>
<accession>A0A1B3Z8W5</accession>
<name>A0A1B3Z8W5_9SPHN</name>